<evidence type="ECO:0008006" key="3">
    <source>
        <dbReference type="Google" id="ProtNLM"/>
    </source>
</evidence>
<keyword evidence="2" id="KW-1185">Reference proteome</keyword>
<reference evidence="1" key="1">
    <citation type="submission" date="2022-06" db="EMBL/GenBank/DDBJ databases">
        <title>Complete genome sequences of two strains of the flax pathogen Septoria linicola.</title>
        <authorList>
            <person name="Lapalu N."/>
            <person name="Simon A."/>
            <person name="Demenou B."/>
            <person name="Paumier D."/>
            <person name="Guillot M.-P."/>
            <person name="Gout L."/>
            <person name="Valade R."/>
        </authorList>
    </citation>
    <scope>NUCLEOTIDE SEQUENCE</scope>
    <source>
        <strain evidence="1">SE15195</strain>
    </source>
</reference>
<evidence type="ECO:0000313" key="2">
    <source>
        <dbReference type="Proteomes" id="UP001056384"/>
    </source>
</evidence>
<dbReference type="AlphaFoldDB" id="A0A9Q9AHS8"/>
<accession>A0A9Q9AHS8</accession>
<protein>
    <recommendedName>
        <fullName evidence="3">DUF4185 domain-containing protein</fullName>
    </recommendedName>
</protein>
<proteinExistence type="predicted"/>
<sequence length="384" mass="42217">MLLFTLLAATALAVPQSVPASAVKPQFKSATYVGNVTDPTLDRDSCGSVRIGSRAFWTCRDTMAFVNGKSAFPIYMNTAAWSPLGAGVVKSTTIGPGSTGSNNILQLYGEHIEYFPAQAGNCPEGHGQCSDGSGRWVYWPNSQPIVSQVSSTRFTAYQFIAKSKISGWTNVYPQPAFMLWKQVYTGTTDKNKVPVATVVQQEFWKAGEIGYGDYGNLVRNGYAYLYGKVQDQSPPALARVKLGYIEQRSAYEYYMGGKWVKTMPKITDLSAIIPNAGAGWQGTYYYSSAWKSYVWIGQKYNEPVAWFYISTAPAPEGPWVEPYKFWEGANGNGFVGAYTLQAHPGLLPSTDASENAIYLTWTQPWGSEAAALPYITPLAYIEFQ</sequence>
<name>A0A9Q9AHS8_9PEZI</name>
<evidence type="ECO:0000313" key="1">
    <source>
        <dbReference type="EMBL" id="USW47979.1"/>
    </source>
</evidence>
<dbReference type="EMBL" id="CP099418">
    <property type="protein sequence ID" value="USW47979.1"/>
    <property type="molecule type" value="Genomic_DNA"/>
</dbReference>
<organism evidence="1 2">
    <name type="scientific">Septoria linicola</name>
    <dbReference type="NCBI Taxonomy" id="215465"/>
    <lineage>
        <taxon>Eukaryota</taxon>
        <taxon>Fungi</taxon>
        <taxon>Dikarya</taxon>
        <taxon>Ascomycota</taxon>
        <taxon>Pezizomycotina</taxon>
        <taxon>Dothideomycetes</taxon>
        <taxon>Dothideomycetidae</taxon>
        <taxon>Mycosphaerellales</taxon>
        <taxon>Mycosphaerellaceae</taxon>
        <taxon>Septoria</taxon>
    </lineage>
</organism>
<dbReference type="Proteomes" id="UP001056384">
    <property type="component" value="Chromosome 1"/>
</dbReference>
<gene>
    <name evidence="1" type="ORF">Slin15195_G012980</name>
</gene>